<keyword evidence="6 8" id="KW-1133">Transmembrane helix</keyword>
<dbReference type="Pfam" id="PF01925">
    <property type="entry name" value="TauE"/>
    <property type="match status" value="1"/>
</dbReference>
<evidence type="ECO:0000256" key="6">
    <source>
        <dbReference type="ARBA" id="ARBA00022989"/>
    </source>
</evidence>
<gene>
    <name evidence="9" type="ORF">DES41_1011234</name>
</gene>
<evidence type="ECO:0000256" key="4">
    <source>
        <dbReference type="ARBA" id="ARBA00022475"/>
    </source>
</evidence>
<feature type="transmembrane region" description="Helical" evidence="8">
    <location>
        <begin position="77"/>
        <end position="96"/>
    </location>
</feature>
<dbReference type="EMBL" id="QPJK01000001">
    <property type="protein sequence ID" value="RCW76626.1"/>
    <property type="molecule type" value="Genomic_DNA"/>
</dbReference>
<keyword evidence="10" id="KW-1185">Reference proteome</keyword>
<comment type="caution">
    <text evidence="9">The sequence shown here is derived from an EMBL/GenBank/DDBJ whole genome shotgun (WGS) entry which is preliminary data.</text>
</comment>
<evidence type="ECO:0000313" key="10">
    <source>
        <dbReference type="Proteomes" id="UP000252884"/>
    </source>
</evidence>
<keyword evidence="4 8" id="KW-1003">Cell membrane</keyword>
<name>A0A368YBB6_9BURK</name>
<dbReference type="GO" id="GO:0005886">
    <property type="term" value="C:plasma membrane"/>
    <property type="evidence" value="ECO:0007669"/>
    <property type="project" value="UniProtKB-SubCell"/>
</dbReference>
<evidence type="ECO:0000256" key="8">
    <source>
        <dbReference type="RuleBase" id="RU363041"/>
    </source>
</evidence>
<evidence type="ECO:0000256" key="5">
    <source>
        <dbReference type="ARBA" id="ARBA00022692"/>
    </source>
</evidence>
<evidence type="ECO:0000256" key="3">
    <source>
        <dbReference type="ARBA" id="ARBA00022448"/>
    </source>
</evidence>
<evidence type="ECO:0000256" key="1">
    <source>
        <dbReference type="ARBA" id="ARBA00004651"/>
    </source>
</evidence>
<reference evidence="9 10" key="1">
    <citation type="submission" date="2018-07" db="EMBL/GenBank/DDBJ databases">
        <title>Genomic Encyclopedia of Type Strains, Phase IV (KMG-IV): sequencing the most valuable type-strain genomes for metagenomic binning, comparative biology and taxonomic classification.</title>
        <authorList>
            <person name="Goeker M."/>
        </authorList>
    </citation>
    <scope>NUCLEOTIDE SEQUENCE [LARGE SCALE GENOMIC DNA]</scope>
    <source>
        <strain evidence="9 10">DSM 21634</strain>
    </source>
</reference>
<keyword evidence="3" id="KW-0813">Transport</keyword>
<comment type="subcellular location">
    <subcellularLocation>
        <location evidence="1 8">Cell membrane</location>
        <topology evidence="1 8">Multi-pass membrane protein</topology>
    </subcellularLocation>
</comment>
<protein>
    <recommendedName>
        <fullName evidence="8">Probable membrane transporter protein</fullName>
    </recommendedName>
</protein>
<comment type="similarity">
    <text evidence="2 8">Belongs to the 4-toluene sulfonate uptake permease (TSUP) (TC 2.A.102) family.</text>
</comment>
<dbReference type="PANTHER" id="PTHR30269:SF37">
    <property type="entry name" value="MEMBRANE TRANSPORTER PROTEIN"/>
    <property type="match status" value="1"/>
</dbReference>
<dbReference type="Proteomes" id="UP000252884">
    <property type="component" value="Unassembled WGS sequence"/>
</dbReference>
<evidence type="ECO:0000256" key="7">
    <source>
        <dbReference type="ARBA" id="ARBA00023136"/>
    </source>
</evidence>
<feature type="transmembrane region" description="Helical" evidence="8">
    <location>
        <begin position="36"/>
        <end position="57"/>
    </location>
</feature>
<evidence type="ECO:0000256" key="2">
    <source>
        <dbReference type="ARBA" id="ARBA00009142"/>
    </source>
</evidence>
<accession>A0A368YBB6</accession>
<dbReference type="InterPro" id="IPR052017">
    <property type="entry name" value="TSUP"/>
</dbReference>
<feature type="transmembrane region" description="Helical" evidence="8">
    <location>
        <begin position="229"/>
        <end position="247"/>
    </location>
</feature>
<dbReference type="OrthoDB" id="7028171at2"/>
<keyword evidence="7 8" id="KW-0472">Membrane</keyword>
<feature type="transmembrane region" description="Helical" evidence="8">
    <location>
        <begin position="6"/>
        <end position="24"/>
    </location>
</feature>
<evidence type="ECO:0000313" key="9">
    <source>
        <dbReference type="EMBL" id="RCW76626.1"/>
    </source>
</evidence>
<feature type="transmembrane region" description="Helical" evidence="8">
    <location>
        <begin position="201"/>
        <end position="222"/>
    </location>
</feature>
<dbReference type="RefSeq" id="WP_114466665.1">
    <property type="nucleotide sequence ID" value="NZ_QPJK01000001.1"/>
</dbReference>
<dbReference type="PANTHER" id="PTHR30269">
    <property type="entry name" value="TRANSMEMBRANE PROTEIN YFCA"/>
    <property type="match status" value="1"/>
</dbReference>
<proteinExistence type="inferred from homology"/>
<dbReference type="AlphaFoldDB" id="A0A368YBB6"/>
<keyword evidence="5 8" id="KW-0812">Transmembrane</keyword>
<organism evidence="9 10">
    <name type="scientific">Pseudorhodoferax soli</name>
    <dbReference type="NCBI Taxonomy" id="545864"/>
    <lineage>
        <taxon>Bacteria</taxon>
        <taxon>Pseudomonadati</taxon>
        <taxon>Pseudomonadota</taxon>
        <taxon>Betaproteobacteria</taxon>
        <taxon>Burkholderiales</taxon>
        <taxon>Comamonadaceae</taxon>
    </lineage>
</organism>
<feature type="transmembrane region" description="Helical" evidence="8">
    <location>
        <begin position="166"/>
        <end position="189"/>
    </location>
</feature>
<dbReference type="InterPro" id="IPR002781">
    <property type="entry name" value="TM_pro_TauE-like"/>
</dbReference>
<feature type="transmembrane region" description="Helical" evidence="8">
    <location>
        <begin position="103"/>
        <end position="122"/>
    </location>
</feature>
<sequence length="251" mass="26921">MDLPLITGWAFYATAIPAVLLLGLSKSGFGAGLGSLAVPLMALAIPVPQAAALLMPVLLLCDVLSVAAFRRDLDKGLLWLLIPFGLLGTVVGTALFRVLDGHTVSTLVGVFTLLFLAQRWLFPPHAGSAPPPRWAGRVLATVSGFTSFVSHTGGPPINAYVIPLKLAPVQFAATMAVFFFCINLSKWIPYTWLGLFDAQNIATSLVLLPFAPLGVWAGVRFARRVSPALFYRLINIGMLLTGLKLLWDGLR</sequence>